<sequence>MNPRPIISADGAWSFDPDDLIACGYQSTGRRFPDGHVGIGRVESLAREFDVTMSSLALFRTGAVGTDVEWEYFYTPDRKPGFCGSPLLPPGAW</sequence>
<name>A0ABY0P478_9HYPH</name>
<comment type="caution">
    <text evidence="1">The sequence shown here is derived from an EMBL/GenBank/DDBJ whole genome shotgun (WGS) entry which is preliminary data.</text>
</comment>
<keyword evidence="2" id="KW-1185">Reference proteome</keyword>
<protein>
    <submittedName>
        <fullName evidence="1">Uncharacterized protein</fullName>
    </submittedName>
</protein>
<evidence type="ECO:0000313" key="2">
    <source>
        <dbReference type="Proteomes" id="UP000199468"/>
    </source>
</evidence>
<reference evidence="1 2" key="1">
    <citation type="submission" date="2016-10" db="EMBL/GenBank/DDBJ databases">
        <authorList>
            <person name="Varghese N."/>
            <person name="Submissions S."/>
        </authorList>
    </citation>
    <scope>NUCLEOTIDE SEQUENCE [LARGE SCALE GENOMIC DNA]</scope>
    <source>
        <strain evidence="1 2">DSM 26672</strain>
    </source>
</reference>
<proteinExistence type="predicted"/>
<organism evidence="1 2">
    <name type="scientific">Bosea robiniae</name>
    <dbReference type="NCBI Taxonomy" id="1036780"/>
    <lineage>
        <taxon>Bacteria</taxon>
        <taxon>Pseudomonadati</taxon>
        <taxon>Pseudomonadota</taxon>
        <taxon>Alphaproteobacteria</taxon>
        <taxon>Hyphomicrobiales</taxon>
        <taxon>Boseaceae</taxon>
        <taxon>Bosea</taxon>
    </lineage>
</organism>
<evidence type="ECO:0000313" key="1">
    <source>
        <dbReference type="EMBL" id="SDH22462.1"/>
    </source>
</evidence>
<gene>
    <name evidence="1" type="ORF">SAMN05421844_107209</name>
</gene>
<dbReference type="Proteomes" id="UP000199468">
    <property type="component" value="Unassembled WGS sequence"/>
</dbReference>
<accession>A0ABY0P478</accession>
<dbReference type="EMBL" id="FNBZ01000007">
    <property type="protein sequence ID" value="SDH22462.1"/>
    <property type="molecule type" value="Genomic_DNA"/>
</dbReference>
<dbReference type="RefSeq" id="WP_091860321.1">
    <property type="nucleotide sequence ID" value="NZ_FNBZ01000007.1"/>
</dbReference>